<dbReference type="Proteomes" id="UP000472277">
    <property type="component" value="Chromosome 22"/>
</dbReference>
<keyword evidence="9" id="KW-0645">Protease</keyword>
<evidence type="ECO:0000313" key="29">
    <source>
        <dbReference type="Proteomes" id="UP000472277"/>
    </source>
</evidence>
<evidence type="ECO:0000256" key="18">
    <source>
        <dbReference type="ARBA" id="ARBA00026108"/>
    </source>
</evidence>
<evidence type="ECO:0000256" key="21">
    <source>
        <dbReference type="ARBA" id="ARBA00063732"/>
    </source>
</evidence>
<evidence type="ECO:0000256" key="9">
    <source>
        <dbReference type="ARBA" id="ARBA00022670"/>
    </source>
</evidence>
<evidence type="ECO:0000256" key="13">
    <source>
        <dbReference type="ARBA" id="ARBA00023034"/>
    </source>
</evidence>
<dbReference type="SUPFAM" id="SSF53187">
    <property type="entry name" value="Zn-dependent exopeptidases"/>
    <property type="match status" value="1"/>
</dbReference>
<evidence type="ECO:0000256" key="8">
    <source>
        <dbReference type="ARBA" id="ARBA00022645"/>
    </source>
</evidence>
<evidence type="ECO:0000256" key="14">
    <source>
        <dbReference type="ARBA" id="ARBA00023049"/>
    </source>
</evidence>
<organism evidence="28 29">
    <name type="scientific">Salmo trutta</name>
    <name type="common">Brown trout</name>
    <dbReference type="NCBI Taxonomy" id="8032"/>
    <lineage>
        <taxon>Eukaryota</taxon>
        <taxon>Metazoa</taxon>
        <taxon>Chordata</taxon>
        <taxon>Craniata</taxon>
        <taxon>Vertebrata</taxon>
        <taxon>Euteleostomi</taxon>
        <taxon>Actinopterygii</taxon>
        <taxon>Neopterygii</taxon>
        <taxon>Teleostei</taxon>
        <taxon>Protacanthopterygii</taxon>
        <taxon>Salmoniformes</taxon>
        <taxon>Salmonidae</taxon>
        <taxon>Salmoninae</taxon>
        <taxon>Salmo</taxon>
    </lineage>
</organism>
<keyword evidence="8" id="KW-0121">Carboxypeptidase</keyword>
<sequence>MERKMEENMRDVDAGSEAGGEDALVGNVNKLMVTPPGYIGVPRKGHLVFDACFESGNLGRVDYISEFEFDLFIRPDTCNPRFRVWFNFTVENVRETQRVIFNIVNFSKTKSLYRDGMSPVVKSTSRPKWQRLPTKNVYYYRCPDHRRNYVMSFAFCFDREEDVYQFAYCYPYTYTRLQHYLESLERRNLDYLQREQLGLSVQQRRLDLLTITSPAQQNPEKVKKLVVLTARVHPGESPASFICQGVIDFLVSQHPVAQTLRDHVIFKIVPMLNPDGVYLGNYRCSLMGFDLNRHWQEPSPWAHPTLHAVKQLIVQLSQDPVGLEFYIDVHAHSTMMNGFMYGNVFEEEERVQRQAVFPRLLCHNAPDFSFSNTSFNRDVVKAGTGRRFLGGLLDDTSYCYTLEVSFYSYMAAGSTSPVPYTEDTYMKLGRNVARTFLDYYRHNNFIDDNKLQIPNHINSMEVLSQGRQGNGNGNGRTSGSERGAERKNQSITGEY</sequence>
<dbReference type="GeneTree" id="ENSGT00390000001724"/>
<evidence type="ECO:0000259" key="27">
    <source>
        <dbReference type="PROSITE" id="PS52035"/>
    </source>
</evidence>
<dbReference type="Gene3D" id="2.60.40.3120">
    <property type="match status" value="1"/>
</dbReference>
<keyword evidence="29" id="KW-1185">Reference proteome</keyword>
<dbReference type="GO" id="GO:0005794">
    <property type="term" value="C:Golgi apparatus"/>
    <property type="evidence" value="ECO:0007669"/>
    <property type="project" value="UniProtKB-SubCell"/>
</dbReference>
<dbReference type="KEGG" id="stru:115158382"/>
<dbReference type="Pfam" id="PF18027">
    <property type="entry name" value="Pepdidase_M14_N"/>
    <property type="match status" value="1"/>
</dbReference>
<evidence type="ECO:0000256" key="26">
    <source>
        <dbReference type="SAM" id="MobiDB-lite"/>
    </source>
</evidence>
<dbReference type="PROSITE" id="PS52035">
    <property type="entry name" value="PEPTIDASE_M14"/>
    <property type="match status" value="1"/>
</dbReference>
<dbReference type="OMA" id="LRLWFNF"/>
<evidence type="ECO:0000256" key="23">
    <source>
        <dbReference type="ARBA" id="ARBA00079132"/>
    </source>
</evidence>
<keyword evidence="11" id="KW-0378">Hydrolase</keyword>
<dbReference type="GO" id="GO:0004181">
    <property type="term" value="F:metallocarboxypeptidase activity"/>
    <property type="evidence" value="ECO:0007669"/>
    <property type="project" value="InterPro"/>
</dbReference>
<evidence type="ECO:0000256" key="3">
    <source>
        <dbReference type="ARBA" id="ARBA00004120"/>
    </source>
</evidence>
<dbReference type="GO" id="GO:0006508">
    <property type="term" value="P:proteolysis"/>
    <property type="evidence" value="ECO:0007669"/>
    <property type="project" value="UniProtKB-KW"/>
</dbReference>
<evidence type="ECO:0000256" key="10">
    <source>
        <dbReference type="ARBA" id="ARBA00022723"/>
    </source>
</evidence>
<gene>
    <name evidence="28" type="primary">BEND5</name>
    <name evidence="28" type="synonym">agbl4</name>
</gene>
<dbReference type="SMART" id="SM00631">
    <property type="entry name" value="Zn_pept"/>
    <property type="match status" value="1"/>
</dbReference>
<evidence type="ECO:0000256" key="24">
    <source>
        <dbReference type="ARBA" id="ARBA00079230"/>
    </source>
</evidence>
<dbReference type="AlphaFoldDB" id="A0A674DCV1"/>
<comment type="cofactor">
    <cofactor evidence="1">
        <name>Zn(2+)</name>
        <dbReference type="ChEBI" id="CHEBI:29105"/>
    </cofactor>
</comment>
<evidence type="ECO:0000256" key="2">
    <source>
        <dbReference type="ARBA" id="ARBA00004114"/>
    </source>
</evidence>
<evidence type="ECO:0000256" key="20">
    <source>
        <dbReference type="ARBA" id="ARBA00055609"/>
    </source>
</evidence>
<evidence type="ECO:0000256" key="7">
    <source>
        <dbReference type="ARBA" id="ARBA00022490"/>
    </source>
</evidence>
<evidence type="ECO:0000256" key="6">
    <source>
        <dbReference type="ARBA" id="ARBA00005988"/>
    </source>
</evidence>
<evidence type="ECO:0000256" key="25">
    <source>
        <dbReference type="PROSITE-ProRule" id="PRU01379"/>
    </source>
</evidence>
<keyword evidence="12" id="KW-0862">Zinc</keyword>
<evidence type="ECO:0000256" key="5">
    <source>
        <dbReference type="ARBA" id="ARBA00004555"/>
    </source>
</evidence>
<dbReference type="FunFam" id="3.40.630.10:FF:000062">
    <property type="entry name" value="Cytosolic carboxypeptidase 6"/>
    <property type="match status" value="1"/>
</dbReference>
<keyword evidence="15" id="KW-0206">Cytoskeleton</keyword>
<dbReference type="GO" id="GO:0005829">
    <property type="term" value="C:cytosol"/>
    <property type="evidence" value="ECO:0007669"/>
    <property type="project" value="UniProtKB-SubCell"/>
</dbReference>
<dbReference type="InterPro" id="IPR050821">
    <property type="entry name" value="Cytosolic_carboxypeptidase"/>
</dbReference>
<evidence type="ECO:0000256" key="16">
    <source>
        <dbReference type="ARBA" id="ARBA00023273"/>
    </source>
</evidence>
<comment type="catalytic activity">
    <reaction evidence="19">
        <text>(L-glutamyl)(n+1)-gamma-L-glutamyl-L-glutamyl-[protein] + H2O = (L-glutamyl)(n)-gamma-L-glutamyl-L-glutamyl-[protein] + L-glutamate</text>
        <dbReference type="Rhea" id="RHEA:60004"/>
        <dbReference type="Rhea" id="RHEA-COMP:15519"/>
        <dbReference type="Rhea" id="RHEA-COMP:15675"/>
        <dbReference type="ChEBI" id="CHEBI:15377"/>
        <dbReference type="ChEBI" id="CHEBI:29985"/>
        <dbReference type="ChEBI" id="CHEBI:143623"/>
    </reaction>
    <physiologicalReaction direction="left-to-right" evidence="19">
        <dbReference type="Rhea" id="RHEA:60005"/>
    </physiologicalReaction>
</comment>
<accession>A0A674DCV1</accession>
<keyword evidence="7" id="KW-0963">Cytoplasm</keyword>
<comment type="subcellular location">
    <subcellularLocation>
        <location evidence="3">Cytoplasm</location>
        <location evidence="3">Cytoskeleton</location>
        <location evidence="3">Cilium basal body</location>
    </subcellularLocation>
    <subcellularLocation>
        <location evidence="2">Cytoplasm</location>
        <location evidence="2">Cytoskeleton</location>
        <location evidence="2">Microtubule organizing center</location>
        <location evidence="2">Centrosome</location>
        <location evidence="2">Centriole</location>
    </subcellularLocation>
    <subcellularLocation>
        <location evidence="4">Cytoplasm</location>
        <location evidence="4">Cytosol</location>
    </subcellularLocation>
    <subcellularLocation>
        <location evidence="5">Golgi apparatus</location>
    </subcellularLocation>
</comment>
<evidence type="ECO:0000256" key="1">
    <source>
        <dbReference type="ARBA" id="ARBA00001947"/>
    </source>
</evidence>
<dbReference type="OrthoDB" id="10253041at2759"/>
<comment type="subunit">
    <text evidence="21">Interacts with MYLK.</text>
</comment>
<reference evidence="28" key="1">
    <citation type="submission" date="2025-08" db="UniProtKB">
        <authorList>
            <consortium name="Ensembl"/>
        </authorList>
    </citation>
    <scope>IDENTIFICATION</scope>
</reference>
<evidence type="ECO:0000256" key="22">
    <source>
        <dbReference type="ARBA" id="ARBA00074680"/>
    </source>
</evidence>
<dbReference type="Pfam" id="PF00246">
    <property type="entry name" value="Peptidase_M14"/>
    <property type="match status" value="1"/>
</dbReference>
<dbReference type="CDD" id="cd06908">
    <property type="entry name" value="M14_AGBL4_like"/>
    <property type="match status" value="1"/>
</dbReference>
<dbReference type="Gene3D" id="3.40.630.10">
    <property type="entry name" value="Zn peptidases"/>
    <property type="match status" value="1"/>
</dbReference>
<dbReference type="PANTHER" id="PTHR12756">
    <property type="entry name" value="CYTOSOLIC CARBOXYPEPTIDASE"/>
    <property type="match status" value="1"/>
</dbReference>
<dbReference type="InterPro" id="IPR000834">
    <property type="entry name" value="Peptidase_M14"/>
</dbReference>
<feature type="region of interest" description="Disordered" evidence="26">
    <location>
        <begin position="464"/>
        <end position="495"/>
    </location>
</feature>
<keyword evidence="13" id="KW-0333">Golgi apparatus</keyword>
<dbReference type="Ensembl" id="ENSSTUT00000099769.1">
    <property type="protein sequence ID" value="ENSSTUP00000093399.1"/>
    <property type="gene ID" value="ENSSTUG00000041354.1"/>
</dbReference>
<dbReference type="FunFam" id="2.60.40.3120:FF:000003">
    <property type="entry name" value="cytosolic carboxypeptidase 6 isoform X2"/>
    <property type="match status" value="1"/>
</dbReference>
<evidence type="ECO:0000256" key="15">
    <source>
        <dbReference type="ARBA" id="ARBA00023212"/>
    </source>
</evidence>
<evidence type="ECO:0000313" key="28">
    <source>
        <dbReference type="Ensembl" id="ENSSTUP00000093399.1"/>
    </source>
</evidence>
<dbReference type="InterPro" id="IPR040626">
    <property type="entry name" value="Pepdidase_M14_N"/>
</dbReference>
<evidence type="ECO:0000256" key="12">
    <source>
        <dbReference type="ARBA" id="ARBA00022833"/>
    </source>
</evidence>
<keyword evidence="10" id="KW-0479">Metal-binding</keyword>
<comment type="catalytic activity">
    <reaction evidence="17">
        <text>C-terminal L-alpha-aminoacyl-L-glutamyl-L-glutamyl-[tubulin] + H2O = C-terminal L-alpha-aminoacyl-L-glutamyl-[tubulin] + L-glutamate</text>
        <dbReference type="Rhea" id="RHEA:63792"/>
        <dbReference type="Rhea" id="RHEA-COMP:16435"/>
        <dbReference type="Rhea" id="RHEA-COMP:16436"/>
        <dbReference type="ChEBI" id="CHEBI:15377"/>
        <dbReference type="ChEBI" id="CHEBI:29985"/>
        <dbReference type="ChEBI" id="CHEBI:149555"/>
        <dbReference type="ChEBI" id="CHEBI:149556"/>
        <dbReference type="EC" id="3.4.17.24"/>
    </reaction>
    <physiologicalReaction direction="left-to-right" evidence="17">
        <dbReference type="Rhea" id="RHEA:63793"/>
    </physiologicalReaction>
</comment>
<feature type="domain" description="Peptidase M14" evidence="27">
    <location>
        <begin position="170"/>
        <end position="440"/>
    </location>
</feature>
<dbReference type="PANTHER" id="PTHR12756:SF9">
    <property type="entry name" value="CYTOSOLIC CARBOXYPEPTIDASE 6"/>
    <property type="match status" value="1"/>
</dbReference>
<evidence type="ECO:0000256" key="4">
    <source>
        <dbReference type="ARBA" id="ARBA00004514"/>
    </source>
</evidence>
<keyword evidence="14" id="KW-0482">Metalloprotease</keyword>
<comment type="similarity">
    <text evidence="6 25">Belongs to the peptidase M14 family.</text>
</comment>
<dbReference type="EC" id="3.4.17.24" evidence="18"/>
<protein>
    <recommendedName>
        <fullName evidence="22">Cytosolic carboxypeptidase 6</fullName>
        <ecNumber evidence="18">3.4.17.24</ecNumber>
    </recommendedName>
    <alternativeName>
        <fullName evidence="24">ATP/GTP-binding protein-like 4</fullName>
    </alternativeName>
    <alternativeName>
        <fullName evidence="23">Protein deglutamylase CCP6</fullName>
    </alternativeName>
</protein>
<dbReference type="GO" id="GO:0008270">
    <property type="term" value="F:zinc ion binding"/>
    <property type="evidence" value="ECO:0007669"/>
    <property type="project" value="InterPro"/>
</dbReference>
<dbReference type="CTD" id="84871"/>
<evidence type="ECO:0000256" key="11">
    <source>
        <dbReference type="ARBA" id="ARBA00022801"/>
    </source>
</evidence>
<evidence type="ECO:0000256" key="19">
    <source>
        <dbReference type="ARBA" id="ARBA00029302"/>
    </source>
</evidence>
<evidence type="ECO:0000256" key="17">
    <source>
        <dbReference type="ARBA" id="ARBA00024524"/>
    </source>
</evidence>
<reference evidence="28" key="2">
    <citation type="submission" date="2025-09" db="UniProtKB">
        <authorList>
            <consortium name="Ensembl"/>
        </authorList>
    </citation>
    <scope>IDENTIFICATION</scope>
</reference>
<dbReference type="GO" id="GO:0005814">
    <property type="term" value="C:centriole"/>
    <property type="evidence" value="ECO:0007669"/>
    <property type="project" value="UniProtKB-SubCell"/>
</dbReference>
<proteinExistence type="inferred from homology"/>
<keyword evidence="16" id="KW-0966">Cell projection</keyword>
<feature type="active site" description="Proton donor/acceptor" evidence="25">
    <location>
        <position position="403"/>
    </location>
</feature>
<comment type="function">
    <text evidence="20">Metallocarboxypeptidase that mediates protein deglutamylation of tubulin and non-tubulin target proteins. Catalyzes the removal of polyglutamate side chains present on the gamma-carboxyl group of glutamate residues within the C-terminal tail of tubulin protein. Specifically cleaves tubulin long-side-chains, while it is not able to remove the branching point glutamate. Also catalyzes the removal of polyglutamate residues from the carboxy-terminus of non-tubulin proteins such as MYLK. Mediates the deglutamylation of nucleotidyltransferase CGAS, leading to CGAS antiviral defense response activation. Involved in KLF4 deglutamylation which promotes KLF4 proteasome-mediated degradation, thereby negatively regulating cell pluripotency maintenance and embryogenesis.</text>
</comment>
<name>A0A674DCV1_SALTR</name>